<dbReference type="EMBL" id="BMAO01037616">
    <property type="protein sequence ID" value="GFR19002.1"/>
    <property type="molecule type" value="Genomic_DNA"/>
</dbReference>
<reference evidence="1" key="1">
    <citation type="submission" date="2020-07" db="EMBL/GenBank/DDBJ databases">
        <title>Multicomponent nature underlies the extraordinary mechanical properties of spider dragline silk.</title>
        <authorList>
            <person name="Kono N."/>
            <person name="Nakamura H."/>
            <person name="Mori M."/>
            <person name="Yoshida Y."/>
            <person name="Ohtoshi R."/>
            <person name="Malay A.D."/>
            <person name="Moran D.A.P."/>
            <person name="Tomita M."/>
            <person name="Numata K."/>
            <person name="Arakawa K."/>
        </authorList>
    </citation>
    <scope>NUCLEOTIDE SEQUENCE</scope>
</reference>
<evidence type="ECO:0000313" key="1">
    <source>
        <dbReference type="EMBL" id="GFR19002.1"/>
    </source>
</evidence>
<gene>
    <name evidence="1" type="ORF">TNCT_580191</name>
</gene>
<organism evidence="1 2">
    <name type="scientific">Trichonephila clavata</name>
    <name type="common">Joro spider</name>
    <name type="synonym">Nephila clavata</name>
    <dbReference type="NCBI Taxonomy" id="2740835"/>
    <lineage>
        <taxon>Eukaryota</taxon>
        <taxon>Metazoa</taxon>
        <taxon>Ecdysozoa</taxon>
        <taxon>Arthropoda</taxon>
        <taxon>Chelicerata</taxon>
        <taxon>Arachnida</taxon>
        <taxon>Araneae</taxon>
        <taxon>Araneomorphae</taxon>
        <taxon>Entelegynae</taxon>
        <taxon>Araneoidea</taxon>
        <taxon>Nephilidae</taxon>
        <taxon>Trichonephila</taxon>
    </lineage>
</organism>
<keyword evidence="2" id="KW-1185">Reference proteome</keyword>
<dbReference type="AlphaFoldDB" id="A0A8X6LSH2"/>
<name>A0A8X6LSH2_TRICU</name>
<evidence type="ECO:0000313" key="2">
    <source>
        <dbReference type="Proteomes" id="UP000887116"/>
    </source>
</evidence>
<proteinExistence type="predicted"/>
<dbReference type="Proteomes" id="UP000887116">
    <property type="component" value="Unassembled WGS sequence"/>
</dbReference>
<accession>A0A8X6LSH2</accession>
<sequence length="123" mass="13428">MVSSNTLSYRHWASNKPQAGSPMKQAWGIRSAILWALAGQKWASNVRIHLPGQAVKSVSSQRKFLPAPGIGGLLWPMDPLEMNTGCLNNIETPYHLDTVVYLSSALCSPLRQVHCSILESGTV</sequence>
<comment type="caution">
    <text evidence="1">The sequence shown here is derived from an EMBL/GenBank/DDBJ whole genome shotgun (WGS) entry which is preliminary data.</text>
</comment>
<protein>
    <submittedName>
        <fullName evidence="1">Uncharacterized protein</fullName>
    </submittedName>
</protein>